<organism evidence="2 3">
    <name type="scientific">Sphingorhabdus lacus</name>
    <dbReference type="NCBI Taxonomy" id="392610"/>
    <lineage>
        <taxon>Bacteria</taxon>
        <taxon>Pseudomonadati</taxon>
        <taxon>Pseudomonadota</taxon>
        <taxon>Alphaproteobacteria</taxon>
        <taxon>Sphingomonadales</taxon>
        <taxon>Sphingomonadaceae</taxon>
        <taxon>Sphingorhabdus</taxon>
    </lineage>
</organism>
<reference evidence="3" key="1">
    <citation type="submission" date="2019-01" db="EMBL/GenBank/DDBJ databases">
        <title>Sphingorhabdus lacus sp.nov., isolated from an oligotrophic freshwater lake.</title>
        <authorList>
            <person name="Park M."/>
        </authorList>
    </citation>
    <scope>NUCLEOTIDE SEQUENCE [LARGE SCALE GENOMIC DNA]</scope>
    <source>
        <strain evidence="3">IMCC1753</strain>
    </source>
</reference>
<evidence type="ECO:0000313" key="3">
    <source>
        <dbReference type="Proteomes" id="UP000428803"/>
    </source>
</evidence>
<evidence type="ECO:0000313" key="2">
    <source>
        <dbReference type="EMBL" id="QGY82143.1"/>
    </source>
</evidence>
<dbReference type="InterPro" id="IPR047589">
    <property type="entry name" value="DUF11_rpt"/>
</dbReference>
<keyword evidence="3" id="KW-1185">Reference proteome</keyword>
<evidence type="ECO:0000256" key="1">
    <source>
        <dbReference type="SAM" id="SignalP"/>
    </source>
</evidence>
<dbReference type="OrthoDB" id="8455960at2"/>
<proteinExistence type="predicted"/>
<dbReference type="PROSITE" id="PS51257">
    <property type="entry name" value="PROKAR_LIPOPROTEIN"/>
    <property type="match status" value="1"/>
</dbReference>
<dbReference type="EMBL" id="CP035733">
    <property type="protein sequence ID" value="QGY82143.1"/>
    <property type="molecule type" value="Genomic_DNA"/>
</dbReference>
<name>A0A6I6LID8_9SPHN</name>
<accession>A0A6I6LID8</accession>
<dbReference type="NCBIfam" id="TIGR01451">
    <property type="entry name" value="B_ant_repeat"/>
    <property type="match status" value="1"/>
</dbReference>
<feature type="signal peptide" evidence="1">
    <location>
        <begin position="1"/>
        <end position="38"/>
    </location>
</feature>
<dbReference type="AlphaFoldDB" id="A0A6I6LID8"/>
<gene>
    <name evidence="2" type="ORF">EUU25_04430</name>
</gene>
<sequence>MTRKPLSRRLDTGRHSIAPALLTSCIIAATLSANPAYAAGTLAGTDIQNIASATFDTAGGPVTIQSNTVVIKVDELLDVTVASTDPGDVTTSPGATGNVQTFRITNTGNGDEAFGLTANVANGGDDFDPTLQQIVIDTNNNGVYDAGVDTVYTSGVNDPVIAPDQSVTVFVITATPAGVVDTNRANVSLNAVARTGTGTPGTSFAGAGQGGGDAVVGSTTAQGTASGFLAVRATSVALLKSATILDPFGGNRPVPGAVITYSLVATVSGTGTMNNLVITDPIPAGSQYQAASITLEAAALTDAADADAGRFTGTSISVAAGNVPAGQTRTVTFKVLIP</sequence>
<dbReference type="Gene3D" id="2.60.40.740">
    <property type="match status" value="1"/>
</dbReference>
<dbReference type="Proteomes" id="UP000428803">
    <property type="component" value="Chromosome"/>
</dbReference>
<keyword evidence="1" id="KW-0732">Signal</keyword>
<dbReference type="KEGG" id="slaa:EUU25_04430"/>
<protein>
    <submittedName>
        <fullName evidence="2">DUF11 domain-containing protein</fullName>
    </submittedName>
</protein>
<feature type="chain" id="PRO_5026159699" evidence="1">
    <location>
        <begin position="39"/>
        <end position="338"/>
    </location>
</feature>